<dbReference type="InterPro" id="IPR058245">
    <property type="entry name" value="NreC/VraR/RcsB-like_REC"/>
</dbReference>
<dbReference type="InterPro" id="IPR016032">
    <property type="entry name" value="Sig_transdc_resp-reg_C-effctor"/>
</dbReference>
<evidence type="ECO:0000256" key="7">
    <source>
        <dbReference type="PROSITE-ProRule" id="PRU00169"/>
    </source>
</evidence>
<evidence type="ECO:0000256" key="1">
    <source>
        <dbReference type="ARBA" id="ARBA00018672"/>
    </source>
</evidence>
<feature type="modified residue" description="4-aspartylphosphate" evidence="7">
    <location>
        <position position="53"/>
    </location>
</feature>
<dbReference type="Gene3D" id="1.10.10.10">
    <property type="entry name" value="Winged helix-like DNA-binding domain superfamily/Winged helix DNA-binding domain"/>
    <property type="match status" value="1"/>
</dbReference>
<protein>
    <recommendedName>
        <fullName evidence="1">Stage 0 sporulation protein A homolog</fullName>
    </recommendedName>
</protein>
<dbReference type="Pfam" id="PF00072">
    <property type="entry name" value="Response_reg"/>
    <property type="match status" value="1"/>
</dbReference>
<dbReference type="CDD" id="cd17535">
    <property type="entry name" value="REC_NarL-like"/>
    <property type="match status" value="1"/>
</dbReference>
<dbReference type="InterPro" id="IPR036388">
    <property type="entry name" value="WH-like_DNA-bd_sf"/>
</dbReference>
<proteinExistence type="predicted"/>
<gene>
    <name evidence="10" type="ORF">B2M23_09620</name>
</gene>
<dbReference type="PANTHER" id="PTHR43214">
    <property type="entry name" value="TWO-COMPONENT RESPONSE REGULATOR"/>
    <property type="match status" value="1"/>
</dbReference>
<dbReference type="EMBL" id="CP019962">
    <property type="protein sequence ID" value="ARD65784.1"/>
    <property type="molecule type" value="Genomic_DNA"/>
</dbReference>
<dbReference type="InterPro" id="IPR001789">
    <property type="entry name" value="Sig_transdc_resp-reg_receiver"/>
</dbReference>
<dbReference type="RefSeq" id="WP_038352703.1">
    <property type="nucleotide sequence ID" value="NZ_CP019962.1"/>
</dbReference>
<name>A0AAC9QU50_EUBLI</name>
<evidence type="ECO:0000313" key="10">
    <source>
        <dbReference type="EMBL" id="ARD65784.1"/>
    </source>
</evidence>
<dbReference type="PRINTS" id="PR00038">
    <property type="entry name" value="HTHLUXR"/>
</dbReference>
<sequence>MKLILVDDHELFSMSLKTVLEQYDNIEKVITLKDSSNLLGILACENITLVMLDIHLKDENGLEIGKDLKKKYPEMPLIFLTGFDLMDYKYQAYEIGAEAFIDKGIPPEELYQTINDVINNPSVMRDKIKPKKPPFTEREVELLKLLSKGKKHNEIADNLGISRRTVDALLQRIYIKMDVDNATGAVVQGINMGLIKMEKL</sequence>
<evidence type="ECO:0000256" key="4">
    <source>
        <dbReference type="ARBA" id="ARBA00023125"/>
    </source>
</evidence>
<dbReference type="InterPro" id="IPR011006">
    <property type="entry name" value="CheY-like_superfamily"/>
</dbReference>
<dbReference type="AlphaFoldDB" id="A0AAC9QU50"/>
<keyword evidence="2 7" id="KW-0597">Phosphoprotein</keyword>
<dbReference type="InterPro" id="IPR039420">
    <property type="entry name" value="WalR-like"/>
</dbReference>
<dbReference type="GO" id="GO:0006355">
    <property type="term" value="P:regulation of DNA-templated transcription"/>
    <property type="evidence" value="ECO:0007669"/>
    <property type="project" value="InterPro"/>
</dbReference>
<evidence type="ECO:0000256" key="3">
    <source>
        <dbReference type="ARBA" id="ARBA00023015"/>
    </source>
</evidence>
<dbReference type="KEGG" id="elim:B2M23_09620"/>
<accession>A0AAC9QU50</accession>
<evidence type="ECO:0000256" key="6">
    <source>
        <dbReference type="ARBA" id="ARBA00024867"/>
    </source>
</evidence>
<dbReference type="SUPFAM" id="SSF46894">
    <property type="entry name" value="C-terminal effector domain of the bipartite response regulators"/>
    <property type="match status" value="1"/>
</dbReference>
<dbReference type="SMART" id="SM00421">
    <property type="entry name" value="HTH_LUXR"/>
    <property type="match status" value="1"/>
</dbReference>
<comment type="function">
    <text evidence="6">May play the central regulatory role in sporulation. It may be an element of the effector pathway responsible for the activation of sporulation genes in response to nutritional stress. Spo0A may act in concert with spo0H (a sigma factor) to control the expression of some genes that are critical to the sporulation process.</text>
</comment>
<dbReference type="SUPFAM" id="SSF52172">
    <property type="entry name" value="CheY-like"/>
    <property type="match status" value="1"/>
</dbReference>
<feature type="domain" description="Response regulatory" evidence="9">
    <location>
        <begin position="2"/>
        <end position="118"/>
    </location>
</feature>
<evidence type="ECO:0000256" key="5">
    <source>
        <dbReference type="ARBA" id="ARBA00023163"/>
    </source>
</evidence>
<keyword evidence="3" id="KW-0805">Transcription regulation</keyword>
<evidence type="ECO:0000259" key="9">
    <source>
        <dbReference type="PROSITE" id="PS50110"/>
    </source>
</evidence>
<dbReference type="InterPro" id="IPR000792">
    <property type="entry name" value="Tscrpt_reg_LuxR_C"/>
</dbReference>
<organism evidence="10 11">
    <name type="scientific">Eubacterium limosum</name>
    <dbReference type="NCBI Taxonomy" id="1736"/>
    <lineage>
        <taxon>Bacteria</taxon>
        <taxon>Bacillati</taxon>
        <taxon>Bacillota</taxon>
        <taxon>Clostridia</taxon>
        <taxon>Eubacteriales</taxon>
        <taxon>Eubacteriaceae</taxon>
        <taxon>Eubacterium</taxon>
    </lineage>
</organism>
<keyword evidence="5" id="KW-0804">Transcription</keyword>
<dbReference type="Proteomes" id="UP000192391">
    <property type="component" value="Chromosome"/>
</dbReference>
<dbReference type="GO" id="GO:0000160">
    <property type="term" value="P:phosphorelay signal transduction system"/>
    <property type="evidence" value="ECO:0007669"/>
    <property type="project" value="InterPro"/>
</dbReference>
<dbReference type="Gene3D" id="3.40.50.2300">
    <property type="match status" value="1"/>
</dbReference>
<dbReference type="GO" id="GO:0003677">
    <property type="term" value="F:DNA binding"/>
    <property type="evidence" value="ECO:0007669"/>
    <property type="project" value="UniProtKB-KW"/>
</dbReference>
<dbReference type="Pfam" id="PF00196">
    <property type="entry name" value="GerE"/>
    <property type="match status" value="1"/>
</dbReference>
<keyword evidence="4 10" id="KW-0238">DNA-binding</keyword>
<reference evidence="11" key="1">
    <citation type="journal article" date="2017" name="Sci. Rep.">
        <title>Determination of the Genome and Primary Transcriptome of Syngas Fermenting Eubacterium limosum ATCC 8486.</title>
        <authorList>
            <person name="Song Y."/>
            <person name="Shin J."/>
            <person name="Jeong Y."/>
            <person name="Jin S."/>
            <person name="Lee J.K."/>
            <person name="Kim D.R."/>
            <person name="Kim S.C."/>
            <person name="Cho S."/>
            <person name="Cho B.K."/>
        </authorList>
    </citation>
    <scope>NUCLEOTIDE SEQUENCE [LARGE SCALE GENOMIC DNA]</scope>
    <source>
        <strain evidence="11">ATCC 8486</strain>
    </source>
</reference>
<feature type="domain" description="HTH luxR-type" evidence="8">
    <location>
        <begin position="128"/>
        <end position="193"/>
    </location>
</feature>
<dbReference type="PROSITE" id="PS50110">
    <property type="entry name" value="RESPONSE_REGULATORY"/>
    <property type="match status" value="1"/>
</dbReference>
<dbReference type="PROSITE" id="PS50043">
    <property type="entry name" value="HTH_LUXR_2"/>
    <property type="match status" value="1"/>
</dbReference>
<evidence type="ECO:0000259" key="8">
    <source>
        <dbReference type="PROSITE" id="PS50043"/>
    </source>
</evidence>
<dbReference type="SMART" id="SM00448">
    <property type="entry name" value="REC"/>
    <property type="match status" value="1"/>
</dbReference>
<evidence type="ECO:0000313" key="11">
    <source>
        <dbReference type="Proteomes" id="UP000192391"/>
    </source>
</evidence>
<evidence type="ECO:0000256" key="2">
    <source>
        <dbReference type="ARBA" id="ARBA00022553"/>
    </source>
</evidence>